<dbReference type="PANTHER" id="PTHR40266">
    <property type="entry name" value="TOXIN HIGB-1"/>
    <property type="match status" value="1"/>
</dbReference>
<dbReference type="EMBL" id="SHKX01000013">
    <property type="protein sequence ID" value="RZU38528.1"/>
    <property type="molecule type" value="Genomic_DNA"/>
</dbReference>
<evidence type="ECO:0000313" key="2">
    <source>
        <dbReference type="Proteomes" id="UP000292423"/>
    </source>
</evidence>
<dbReference type="OrthoDB" id="9801102at2"/>
<dbReference type="Pfam" id="PF05015">
    <property type="entry name" value="HigB-like_toxin"/>
    <property type="match status" value="1"/>
</dbReference>
<evidence type="ECO:0000313" key="1">
    <source>
        <dbReference type="EMBL" id="RZU38528.1"/>
    </source>
</evidence>
<reference evidence="1 2" key="1">
    <citation type="submission" date="2019-02" db="EMBL/GenBank/DDBJ databases">
        <title>Genomic Encyclopedia of Type Strains, Phase IV (KMG-IV): sequencing the most valuable type-strain genomes for metagenomic binning, comparative biology and taxonomic classification.</title>
        <authorList>
            <person name="Goeker M."/>
        </authorList>
    </citation>
    <scope>NUCLEOTIDE SEQUENCE [LARGE SCALE GENOMIC DNA]</scope>
    <source>
        <strain evidence="1 2">DSM 105135</strain>
    </source>
</reference>
<protein>
    <submittedName>
        <fullName evidence="1">Proteic killer suppression protein</fullName>
    </submittedName>
</protein>
<sequence length="92" mass="10600">MIKSFKCRDTQLLFETGETHRWSSCQSVAERKLAMLDAAQSLAFLRSPPGNRLEALRGDRAGQHSIRINDQWRLCFVWTADGPEHVEIVDYH</sequence>
<dbReference type="RefSeq" id="WP_130414171.1">
    <property type="nucleotide sequence ID" value="NZ_SHKX01000013.1"/>
</dbReference>
<name>A0A4Q7YMH3_9GAMM</name>
<gene>
    <name evidence="1" type="ORF">EV700_2463</name>
</gene>
<dbReference type="AlphaFoldDB" id="A0A4Q7YMH3"/>
<accession>A0A4Q7YMH3</accession>
<dbReference type="InterPro" id="IPR035093">
    <property type="entry name" value="RelE/ParE_toxin_dom_sf"/>
</dbReference>
<keyword evidence="2" id="KW-1185">Reference proteome</keyword>
<dbReference type="Proteomes" id="UP000292423">
    <property type="component" value="Unassembled WGS sequence"/>
</dbReference>
<dbReference type="InterPro" id="IPR007711">
    <property type="entry name" value="HigB-1"/>
</dbReference>
<organism evidence="1 2">
    <name type="scientific">Fluviicoccus keumensis</name>
    <dbReference type="NCBI Taxonomy" id="1435465"/>
    <lineage>
        <taxon>Bacteria</taxon>
        <taxon>Pseudomonadati</taxon>
        <taxon>Pseudomonadota</taxon>
        <taxon>Gammaproteobacteria</taxon>
        <taxon>Moraxellales</taxon>
        <taxon>Moraxellaceae</taxon>
        <taxon>Fluviicoccus</taxon>
    </lineage>
</organism>
<dbReference type="Gene3D" id="3.30.2310.20">
    <property type="entry name" value="RelE-like"/>
    <property type="match status" value="1"/>
</dbReference>
<proteinExistence type="predicted"/>
<comment type="caution">
    <text evidence="1">The sequence shown here is derived from an EMBL/GenBank/DDBJ whole genome shotgun (WGS) entry which is preliminary data.</text>
</comment>
<dbReference type="SUPFAM" id="SSF143011">
    <property type="entry name" value="RelE-like"/>
    <property type="match status" value="1"/>
</dbReference>
<dbReference type="PANTHER" id="PTHR40266:SF2">
    <property type="entry name" value="TOXIN HIGB-1"/>
    <property type="match status" value="1"/>
</dbReference>